<keyword evidence="3" id="KW-0949">S-adenosyl-L-methionine</keyword>
<gene>
    <name evidence="5" type="ORF">S01H4_58162</name>
</gene>
<proteinExistence type="predicted"/>
<dbReference type="AlphaFoldDB" id="X1CY58"/>
<evidence type="ECO:0000256" key="3">
    <source>
        <dbReference type="ARBA" id="ARBA00022691"/>
    </source>
</evidence>
<evidence type="ECO:0000256" key="1">
    <source>
        <dbReference type="ARBA" id="ARBA00022603"/>
    </source>
</evidence>
<dbReference type="PANTHER" id="PTHR43667:SF1">
    <property type="entry name" value="CYCLOPROPANE-FATTY-ACYL-PHOSPHOLIPID SYNTHASE"/>
    <property type="match status" value="1"/>
</dbReference>
<dbReference type="InterPro" id="IPR050723">
    <property type="entry name" value="CFA/CMAS"/>
</dbReference>
<dbReference type="GO" id="GO:0032259">
    <property type="term" value="P:methylation"/>
    <property type="evidence" value="ECO:0007669"/>
    <property type="project" value="UniProtKB-KW"/>
</dbReference>
<dbReference type="Pfam" id="PF02353">
    <property type="entry name" value="CMAS"/>
    <property type="match status" value="1"/>
</dbReference>
<dbReference type="GO" id="GO:0008168">
    <property type="term" value="F:methyltransferase activity"/>
    <property type="evidence" value="ECO:0007669"/>
    <property type="project" value="UniProtKB-KW"/>
</dbReference>
<reference evidence="5" key="1">
    <citation type="journal article" date="2014" name="Front. Microbiol.">
        <title>High frequency of phylogenetically diverse reductive dehalogenase-homologous genes in deep subseafloor sedimentary metagenomes.</title>
        <authorList>
            <person name="Kawai M."/>
            <person name="Futagami T."/>
            <person name="Toyoda A."/>
            <person name="Takaki Y."/>
            <person name="Nishi S."/>
            <person name="Hori S."/>
            <person name="Arai W."/>
            <person name="Tsubouchi T."/>
            <person name="Morono Y."/>
            <person name="Uchiyama I."/>
            <person name="Ito T."/>
            <person name="Fujiyama A."/>
            <person name="Inagaki F."/>
            <person name="Takami H."/>
        </authorList>
    </citation>
    <scope>NUCLEOTIDE SEQUENCE</scope>
    <source>
        <strain evidence="5">Expedition CK06-06</strain>
    </source>
</reference>
<sequence>IRPRPTIKEMMDIFEPYNFSVLDIENLRLHYAKTLEHWLHRYEDNADTVKQMFDESFVRAWRLYLSGSIAAFRIGEQDFS</sequence>
<keyword evidence="4" id="KW-0443">Lipid metabolism</keyword>
<dbReference type="SUPFAM" id="SSF53335">
    <property type="entry name" value="S-adenosyl-L-methionine-dependent methyltransferases"/>
    <property type="match status" value="1"/>
</dbReference>
<protein>
    <recommendedName>
        <fullName evidence="6">Cyclopropane-fatty-acyl-phospholipid synthase</fullName>
    </recommendedName>
</protein>
<evidence type="ECO:0000256" key="2">
    <source>
        <dbReference type="ARBA" id="ARBA00022679"/>
    </source>
</evidence>
<keyword evidence="2" id="KW-0808">Transferase</keyword>
<dbReference type="EMBL" id="BART01033945">
    <property type="protein sequence ID" value="GAH12797.1"/>
    <property type="molecule type" value="Genomic_DNA"/>
</dbReference>
<name>X1CY58_9ZZZZ</name>
<evidence type="ECO:0000313" key="5">
    <source>
        <dbReference type="EMBL" id="GAH12797.1"/>
    </source>
</evidence>
<dbReference type="InterPro" id="IPR029063">
    <property type="entry name" value="SAM-dependent_MTases_sf"/>
</dbReference>
<evidence type="ECO:0008006" key="6">
    <source>
        <dbReference type="Google" id="ProtNLM"/>
    </source>
</evidence>
<keyword evidence="1" id="KW-0489">Methyltransferase</keyword>
<organism evidence="5">
    <name type="scientific">marine sediment metagenome</name>
    <dbReference type="NCBI Taxonomy" id="412755"/>
    <lineage>
        <taxon>unclassified sequences</taxon>
        <taxon>metagenomes</taxon>
        <taxon>ecological metagenomes</taxon>
    </lineage>
</organism>
<dbReference type="Gene3D" id="3.40.50.150">
    <property type="entry name" value="Vaccinia Virus protein VP39"/>
    <property type="match status" value="1"/>
</dbReference>
<dbReference type="GO" id="GO:0006629">
    <property type="term" value="P:lipid metabolic process"/>
    <property type="evidence" value="ECO:0007669"/>
    <property type="project" value="UniProtKB-KW"/>
</dbReference>
<accession>X1CY58</accession>
<evidence type="ECO:0000256" key="4">
    <source>
        <dbReference type="ARBA" id="ARBA00023098"/>
    </source>
</evidence>
<feature type="non-terminal residue" evidence="5">
    <location>
        <position position="1"/>
    </location>
</feature>
<dbReference type="PANTHER" id="PTHR43667">
    <property type="entry name" value="CYCLOPROPANE-FATTY-ACYL-PHOSPHOLIPID SYNTHASE"/>
    <property type="match status" value="1"/>
</dbReference>
<comment type="caution">
    <text evidence="5">The sequence shown here is derived from an EMBL/GenBank/DDBJ whole genome shotgun (WGS) entry which is preliminary data.</text>
</comment>